<protein>
    <recommendedName>
        <fullName evidence="3">Sulfotransferase</fullName>
    </recommendedName>
</protein>
<organism evidence="1 2">
    <name type="scientific">Stylosanthes scabra</name>
    <dbReference type="NCBI Taxonomy" id="79078"/>
    <lineage>
        <taxon>Eukaryota</taxon>
        <taxon>Viridiplantae</taxon>
        <taxon>Streptophyta</taxon>
        <taxon>Embryophyta</taxon>
        <taxon>Tracheophyta</taxon>
        <taxon>Spermatophyta</taxon>
        <taxon>Magnoliopsida</taxon>
        <taxon>eudicotyledons</taxon>
        <taxon>Gunneridae</taxon>
        <taxon>Pentapetalae</taxon>
        <taxon>rosids</taxon>
        <taxon>fabids</taxon>
        <taxon>Fabales</taxon>
        <taxon>Fabaceae</taxon>
        <taxon>Papilionoideae</taxon>
        <taxon>50 kb inversion clade</taxon>
        <taxon>dalbergioids sensu lato</taxon>
        <taxon>Dalbergieae</taxon>
        <taxon>Pterocarpus clade</taxon>
        <taxon>Stylosanthes</taxon>
    </lineage>
</organism>
<keyword evidence="2" id="KW-1185">Reference proteome</keyword>
<evidence type="ECO:0000313" key="1">
    <source>
        <dbReference type="EMBL" id="MED6184861.1"/>
    </source>
</evidence>
<sequence length="156" mass="18146">MFSIVRDPIQWFVPCHLARDVLSGATLEDIVQKDEPKWNNGCLKTEHQSGLFRRSRNMVNFMNTSIDFSKWEYFIYPEGLPVNIDSHESKSVDIILDYTPKRFLPEPISIRGTHNQMLFTLCFIVYITLTISRKSGTPEFIRIKTALWLANSVPYT</sequence>
<proteinExistence type="predicted"/>
<gene>
    <name evidence="1" type="ORF">PIB30_051544</name>
</gene>
<comment type="caution">
    <text evidence="1">The sequence shown here is derived from an EMBL/GenBank/DDBJ whole genome shotgun (WGS) entry which is preliminary data.</text>
</comment>
<name>A0ABU6WG13_9FABA</name>
<dbReference type="Proteomes" id="UP001341840">
    <property type="component" value="Unassembled WGS sequence"/>
</dbReference>
<evidence type="ECO:0008006" key="3">
    <source>
        <dbReference type="Google" id="ProtNLM"/>
    </source>
</evidence>
<dbReference type="EMBL" id="JASCZI010181608">
    <property type="protein sequence ID" value="MED6184861.1"/>
    <property type="molecule type" value="Genomic_DNA"/>
</dbReference>
<evidence type="ECO:0000313" key="2">
    <source>
        <dbReference type="Proteomes" id="UP001341840"/>
    </source>
</evidence>
<accession>A0ABU6WG13</accession>
<reference evidence="1 2" key="1">
    <citation type="journal article" date="2023" name="Plants (Basel)">
        <title>Bridging the Gap: Combining Genomics and Transcriptomics Approaches to Understand Stylosanthes scabra, an Orphan Legume from the Brazilian Caatinga.</title>
        <authorList>
            <person name="Ferreira-Neto J.R.C."/>
            <person name="da Silva M.D."/>
            <person name="Binneck E."/>
            <person name="de Melo N.F."/>
            <person name="da Silva R.H."/>
            <person name="de Melo A.L.T.M."/>
            <person name="Pandolfi V."/>
            <person name="Bustamante F.O."/>
            <person name="Brasileiro-Vidal A.C."/>
            <person name="Benko-Iseppon A.M."/>
        </authorList>
    </citation>
    <scope>NUCLEOTIDE SEQUENCE [LARGE SCALE GENOMIC DNA]</scope>
    <source>
        <tissue evidence="1">Leaves</tissue>
    </source>
</reference>